<dbReference type="FunFam" id="1.20.1280.290:FF:000007">
    <property type="entry name" value="Bidirectional sugar transporter SWEET7"/>
    <property type="match status" value="2"/>
</dbReference>
<evidence type="ECO:0000256" key="4">
    <source>
        <dbReference type="ARBA" id="ARBA00022475"/>
    </source>
</evidence>
<name>K3WEY7_GLOUD</name>
<keyword evidence="6 10" id="KW-0812">Transmembrane</keyword>
<keyword evidence="8 10" id="KW-1133">Transmembrane helix</keyword>
<evidence type="ECO:0000313" key="12">
    <source>
        <dbReference type="Proteomes" id="UP000019132"/>
    </source>
</evidence>
<dbReference type="EMBL" id="GL376638">
    <property type="status" value="NOT_ANNOTATED_CDS"/>
    <property type="molecule type" value="Genomic_DNA"/>
</dbReference>
<dbReference type="Pfam" id="PF03083">
    <property type="entry name" value="MtN3_slv"/>
    <property type="match status" value="2"/>
</dbReference>
<dbReference type="AlphaFoldDB" id="K3WEY7"/>
<evidence type="ECO:0000313" key="11">
    <source>
        <dbReference type="EnsemblProtists" id="PYU1_T003528"/>
    </source>
</evidence>
<dbReference type="PANTHER" id="PTHR10791:SF30">
    <property type="entry name" value="SUGAR TRANSPORTER SWEET1"/>
    <property type="match status" value="1"/>
</dbReference>
<reference evidence="12" key="1">
    <citation type="journal article" date="2010" name="Genome Biol.">
        <title>Genome sequence of the necrotrophic plant pathogen Pythium ultimum reveals original pathogenicity mechanisms and effector repertoire.</title>
        <authorList>
            <person name="Levesque C.A."/>
            <person name="Brouwer H."/>
            <person name="Cano L."/>
            <person name="Hamilton J.P."/>
            <person name="Holt C."/>
            <person name="Huitema E."/>
            <person name="Raffaele S."/>
            <person name="Robideau G.P."/>
            <person name="Thines M."/>
            <person name="Win J."/>
            <person name="Zerillo M.M."/>
            <person name="Beakes G.W."/>
            <person name="Boore J.L."/>
            <person name="Busam D."/>
            <person name="Dumas B."/>
            <person name="Ferriera S."/>
            <person name="Fuerstenberg S.I."/>
            <person name="Gachon C.M."/>
            <person name="Gaulin E."/>
            <person name="Govers F."/>
            <person name="Grenville-Briggs L."/>
            <person name="Horner N."/>
            <person name="Hostetler J."/>
            <person name="Jiang R.H."/>
            <person name="Johnson J."/>
            <person name="Krajaejun T."/>
            <person name="Lin H."/>
            <person name="Meijer H.J."/>
            <person name="Moore B."/>
            <person name="Morris P."/>
            <person name="Phuntmart V."/>
            <person name="Puiu D."/>
            <person name="Shetty J."/>
            <person name="Stajich J.E."/>
            <person name="Tripathy S."/>
            <person name="Wawra S."/>
            <person name="van West P."/>
            <person name="Whitty B.R."/>
            <person name="Coutinho P.M."/>
            <person name="Henrissat B."/>
            <person name="Martin F."/>
            <person name="Thomas P.D."/>
            <person name="Tyler B.M."/>
            <person name="De Vries R.P."/>
            <person name="Kamoun S."/>
            <person name="Yandell M."/>
            <person name="Tisserat N."/>
            <person name="Buell C.R."/>
        </authorList>
    </citation>
    <scope>NUCLEOTIDE SEQUENCE</scope>
    <source>
        <strain evidence="12">DAOM:BR144</strain>
    </source>
</reference>
<evidence type="ECO:0000256" key="9">
    <source>
        <dbReference type="ARBA" id="ARBA00023136"/>
    </source>
</evidence>
<dbReference type="Gene3D" id="1.20.1280.290">
    <property type="match status" value="2"/>
</dbReference>
<evidence type="ECO:0000256" key="6">
    <source>
        <dbReference type="ARBA" id="ARBA00022692"/>
    </source>
</evidence>
<reference evidence="11" key="3">
    <citation type="submission" date="2015-02" db="UniProtKB">
        <authorList>
            <consortium name="EnsemblProtists"/>
        </authorList>
    </citation>
    <scope>IDENTIFICATION</scope>
    <source>
        <strain evidence="11">DAOM BR144</strain>
    </source>
</reference>
<proteinExistence type="inferred from homology"/>
<comment type="subcellular location">
    <subcellularLocation>
        <location evidence="1">Cell membrane</location>
        <topology evidence="1">Multi-pass membrane protein</topology>
    </subcellularLocation>
</comment>
<evidence type="ECO:0000256" key="5">
    <source>
        <dbReference type="ARBA" id="ARBA00022597"/>
    </source>
</evidence>
<evidence type="ECO:0000256" key="8">
    <source>
        <dbReference type="ARBA" id="ARBA00022989"/>
    </source>
</evidence>
<dbReference type="GO" id="GO:0051119">
    <property type="term" value="F:sugar transmembrane transporter activity"/>
    <property type="evidence" value="ECO:0007669"/>
    <property type="project" value="InterPro"/>
</dbReference>
<keyword evidence="5" id="KW-0762">Sugar transport</keyword>
<keyword evidence="9 10" id="KW-0472">Membrane</keyword>
<protein>
    <recommendedName>
        <fullName evidence="13">MtN3-like protein</fullName>
    </recommendedName>
</protein>
<feature type="transmembrane region" description="Helical" evidence="10">
    <location>
        <begin position="45"/>
        <end position="68"/>
    </location>
</feature>
<keyword evidence="12" id="KW-1185">Reference proteome</keyword>
<keyword evidence="3" id="KW-0813">Transport</keyword>
<comment type="similarity">
    <text evidence="2">Belongs to the SWEET sugar transporter family.</text>
</comment>
<feature type="transmembrane region" description="Helical" evidence="10">
    <location>
        <begin position="142"/>
        <end position="163"/>
    </location>
</feature>
<evidence type="ECO:0008006" key="13">
    <source>
        <dbReference type="Google" id="ProtNLM"/>
    </source>
</evidence>
<dbReference type="OMA" id="THFFSKG"/>
<dbReference type="HOGENOM" id="CLU_048643_2_0_1"/>
<dbReference type="Proteomes" id="UP000019132">
    <property type="component" value="Unassembled WGS sequence"/>
</dbReference>
<accession>K3WEY7</accession>
<reference evidence="12" key="2">
    <citation type="submission" date="2010-04" db="EMBL/GenBank/DDBJ databases">
        <authorList>
            <person name="Buell R."/>
            <person name="Hamilton J."/>
            <person name="Hostetler J."/>
        </authorList>
    </citation>
    <scope>NUCLEOTIDE SEQUENCE [LARGE SCALE GENOMIC DNA]</scope>
    <source>
        <strain evidence="12">DAOM:BR144</strain>
    </source>
</reference>
<dbReference type="PANTHER" id="PTHR10791">
    <property type="entry name" value="RAG1-ACTIVATING PROTEIN 1"/>
    <property type="match status" value="1"/>
</dbReference>
<dbReference type="VEuPathDB" id="FungiDB:PYU1_G003518"/>
<feature type="transmembrane region" description="Helical" evidence="10">
    <location>
        <begin position="80"/>
        <end position="97"/>
    </location>
</feature>
<evidence type="ECO:0000256" key="1">
    <source>
        <dbReference type="ARBA" id="ARBA00004651"/>
    </source>
</evidence>
<dbReference type="InParanoid" id="K3WEY7"/>
<organism evidence="11 12">
    <name type="scientific">Globisporangium ultimum (strain ATCC 200006 / CBS 805.95 / DAOM BR144)</name>
    <name type="common">Pythium ultimum</name>
    <dbReference type="NCBI Taxonomy" id="431595"/>
    <lineage>
        <taxon>Eukaryota</taxon>
        <taxon>Sar</taxon>
        <taxon>Stramenopiles</taxon>
        <taxon>Oomycota</taxon>
        <taxon>Peronosporomycetes</taxon>
        <taxon>Pythiales</taxon>
        <taxon>Pythiaceae</taxon>
        <taxon>Globisporangium</taxon>
    </lineage>
</organism>
<evidence type="ECO:0000256" key="3">
    <source>
        <dbReference type="ARBA" id="ARBA00022448"/>
    </source>
</evidence>
<evidence type="ECO:0000256" key="2">
    <source>
        <dbReference type="ARBA" id="ARBA00007809"/>
    </source>
</evidence>
<keyword evidence="4" id="KW-1003">Cell membrane</keyword>
<evidence type="ECO:0000256" key="10">
    <source>
        <dbReference type="SAM" id="Phobius"/>
    </source>
</evidence>
<keyword evidence="7" id="KW-0677">Repeat</keyword>
<dbReference type="InterPro" id="IPR047664">
    <property type="entry name" value="SWEET"/>
</dbReference>
<dbReference type="EnsemblProtists" id="PYU1_T003528">
    <property type="protein sequence ID" value="PYU1_T003528"/>
    <property type="gene ID" value="PYU1_G003518"/>
</dbReference>
<dbReference type="GO" id="GO:0005886">
    <property type="term" value="C:plasma membrane"/>
    <property type="evidence" value="ECO:0007669"/>
    <property type="project" value="UniProtKB-SubCell"/>
</dbReference>
<evidence type="ECO:0000256" key="7">
    <source>
        <dbReference type="ARBA" id="ARBA00022737"/>
    </source>
</evidence>
<dbReference type="eggNOG" id="KOG1623">
    <property type="taxonomic scope" value="Eukaryota"/>
</dbReference>
<feature type="transmembrane region" description="Helical" evidence="10">
    <location>
        <begin position="20"/>
        <end position="39"/>
    </location>
</feature>
<feature type="transmembrane region" description="Helical" evidence="10">
    <location>
        <begin position="169"/>
        <end position="193"/>
    </location>
</feature>
<feature type="transmembrane region" description="Helical" evidence="10">
    <location>
        <begin position="109"/>
        <end position="130"/>
    </location>
</feature>
<dbReference type="InterPro" id="IPR004316">
    <property type="entry name" value="SWEET_rpt"/>
</dbReference>
<sequence>MILSPSIAVYRIHKTHETGYTSIISLVSTLANCHMWFLYGSLIGNIFPVVVTFCIGDMIAIVYITIYYRWTKEKAYVRKVVAIVVTFLLAMTVYMLLGHSGVTHQSFQAVKNVVGYTAACVTLILYGSPLEKLFQVLKHRSAVFLPINMVVAGCTNNGLWIIYTSLDSNWFMFVPNAICFTLGVSSLCLYFIFHPSRCPYPKPDGTTSDISITIVLSPKHDVLDTKFTAIQSPSIEAMHSPIAPLNV</sequence>